<dbReference type="GO" id="GO:0004823">
    <property type="term" value="F:leucine-tRNA ligase activity"/>
    <property type="evidence" value="ECO:0007669"/>
    <property type="project" value="UniProtKB-UniRule"/>
</dbReference>
<dbReference type="Gene3D" id="3.40.50.620">
    <property type="entry name" value="HUPs"/>
    <property type="match status" value="2"/>
</dbReference>
<sequence>MTTGNDFDRYTPSEIEKKWQEKWEADGVYKAVDKVEGKENYFHLTMFPYPSGDLHIGHWYQYAPSDAHARFKRMQGYNVMQPQGFDSFGLPAENAAIENGEDPRKWTNININNFRRQFREMGGAYDWDRELATSDPEYYKWNQYFFLKFYKNGIAYREHGLANWCPKDQTTLANEQVKDGLCERCDTVVVKRALPQWFFAITKYADELLNFDQMDWPEQIKTMQTNWIGRSTGTTIGFDVSEFAPGEKIETFTTRIDTVYGVTFVVLAPEHPLVEKLTQPSHKAAVEEYVEQASRQTEIDRTSTEREKTGVETGAYCINPLNGERVPVLVGDYVLATYGTGAVMGVPAHDARDFVFAKKYGLEIRVVVAPPNWDGGELEEAWIPVGTQVNSGEFDGMSSTEGKEAIADKIEAENIGTRTITYHLRDWLISRQRYWGTPIPIIYCDDCGTVPVPEQDLPVILPDNLKFEADGKSPLTKDPDFLNTSCPNCGKDAKRETDTLDTFVCSSWYHLRFASPKHAEVPFDKDEINAWSPVHSYIGGREHAVMHLLYSRFFNKALRDLGFVDFDEPYAKLTNQGMLIKNGKKISKRSNPLNPDPVVEQHGADTLRLYLMFLGPWDQGGDWSDSGINGIRRWLTRIWDISQRDVSVLGETGSDEAEKSLERAAHVATKRILADMEVFKFNTSIAALMEYTSELIRSYDSGDISASSFRSSVERLLLHVAPMAPHVAEELWQRTGHTGSIHLELLPTFDESLTVSDTITLAVQVQGKLRDQIEVAADISQDDAIAQAKAAPNVARHLEGMAIVKEIYVPGRLVNIVVRPAN</sequence>
<dbReference type="EC" id="6.1.1.4" evidence="9"/>
<keyword evidence="4 9" id="KW-0547">Nucleotide-binding</keyword>
<dbReference type="GO" id="GO:0006429">
    <property type="term" value="P:leucyl-tRNA aminoacylation"/>
    <property type="evidence" value="ECO:0007669"/>
    <property type="project" value="UniProtKB-UniRule"/>
</dbReference>
<evidence type="ECO:0000259" key="11">
    <source>
        <dbReference type="Pfam" id="PF00133"/>
    </source>
</evidence>
<dbReference type="FunFam" id="1.10.730.10:FF:000002">
    <property type="entry name" value="Leucine--tRNA ligase"/>
    <property type="match status" value="1"/>
</dbReference>
<evidence type="ECO:0000256" key="6">
    <source>
        <dbReference type="ARBA" id="ARBA00022917"/>
    </source>
</evidence>
<dbReference type="FunFam" id="3.40.50.620:FF:000003">
    <property type="entry name" value="Leucine--tRNA ligase"/>
    <property type="match status" value="1"/>
</dbReference>
<dbReference type="InterPro" id="IPR025709">
    <property type="entry name" value="Leu_tRNA-synth_edit"/>
</dbReference>
<feature type="domain" description="Aminoacyl-tRNA synthetase class Ia" evidence="11">
    <location>
        <begin position="423"/>
        <end position="612"/>
    </location>
</feature>
<dbReference type="Gene3D" id="1.10.730.10">
    <property type="entry name" value="Isoleucyl-tRNA Synthetase, Domain 1"/>
    <property type="match status" value="1"/>
</dbReference>
<keyword evidence="2 9" id="KW-0963">Cytoplasm</keyword>
<reference evidence="17 18" key="1">
    <citation type="submission" date="2019-11" db="EMBL/GenBank/DDBJ databases">
        <authorList>
            <person name="Cho J.-C."/>
        </authorList>
    </citation>
    <scope>NUCLEOTIDE SEQUENCE [LARGE SCALE GENOMIC DNA]</scope>
    <source>
        <strain evidence="16 17">JH1073</strain>
        <strain evidence="15 18">JH702</strain>
    </source>
</reference>
<evidence type="ECO:0000313" key="17">
    <source>
        <dbReference type="Proteomes" id="UP001219901"/>
    </source>
</evidence>
<dbReference type="Pfam" id="PF08264">
    <property type="entry name" value="Anticodon_1"/>
    <property type="match status" value="1"/>
</dbReference>
<name>A0AAJ6CTT2_9CHLR</name>
<keyword evidence="6 9" id="KW-0648">Protein biosynthesis</keyword>
<evidence type="ECO:0000259" key="12">
    <source>
        <dbReference type="Pfam" id="PF08264"/>
    </source>
</evidence>
<proteinExistence type="inferred from homology"/>
<dbReference type="CDD" id="cd00812">
    <property type="entry name" value="LeuRS_core"/>
    <property type="match status" value="1"/>
</dbReference>
<dbReference type="SUPFAM" id="SSF47323">
    <property type="entry name" value="Anticodon-binding domain of a subclass of class I aminoacyl-tRNA synthetases"/>
    <property type="match status" value="1"/>
</dbReference>
<dbReference type="Proteomes" id="UP001321249">
    <property type="component" value="Unassembled WGS sequence"/>
</dbReference>
<dbReference type="GO" id="GO:0005524">
    <property type="term" value="F:ATP binding"/>
    <property type="evidence" value="ECO:0007669"/>
    <property type="project" value="UniProtKB-UniRule"/>
</dbReference>
<dbReference type="Pfam" id="PF13603">
    <property type="entry name" value="tRNA-synt_1_2"/>
    <property type="match status" value="1"/>
</dbReference>
<dbReference type="SUPFAM" id="SSF52374">
    <property type="entry name" value="Nucleotidylyl transferase"/>
    <property type="match status" value="1"/>
</dbReference>
<dbReference type="InterPro" id="IPR002302">
    <property type="entry name" value="Leu-tRNA-ligase"/>
</dbReference>
<dbReference type="FunFam" id="3.40.50.620:FF:000056">
    <property type="entry name" value="Leucine--tRNA ligase"/>
    <property type="match status" value="1"/>
</dbReference>
<dbReference type="InterPro" id="IPR014729">
    <property type="entry name" value="Rossmann-like_a/b/a_fold"/>
</dbReference>
<evidence type="ECO:0000256" key="9">
    <source>
        <dbReference type="HAMAP-Rule" id="MF_00049"/>
    </source>
</evidence>
<keyword evidence="3 9" id="KW-0436">Ligase</keyword>
<evidence type="ECO:0000256" key="10">
    <source>
        <dbReference type="RuleBase" id="RU363039"/>
    </source>
</evidence>
<dbReference type="InterPro" id="IPR009080">
    <property type="entry name" value="tRNAsynth_Ia_anticodon-bd"/>
</dbReference>
<dbReference type="AlphaFoldDB" id="A0AAJ6CTT2"/>
<comment type="catalytic activity">
    <reaction evidence="8 9">
        <text>tRNA(Leu) + L-leucine + ATP = L-leucyl-tRNA(Leu) + AMP + diphosphate</text>
        <dbReference type="Rhea" id="RHEA:11688"/>
        <dbReference type="Rhea" id="RHEA-COMP:9613"/>
        <dbReference type="Rhea" id="RHEA-COMP:9622"/>
        <dbReference type="ChEBI" id="CHEBI:30616"/>
        <dbReference type="ChEBI" id="CHEBI:33019"/>
        <dbReference type="ChEBI" id="CHEBI:57427"/>
        <dbReference type="ChEBI" id="CHEBI:78442"/>
        <dbReference type="ChEBI" id="CHEBI:78494"/>
        <dbReference type="ChEBI" id="CHEBI:456215"/>
        <dbReference type="EC" id="6.1.1.4"/>
    </reaction>
</comment>
<dbReference type="Pfam" id="PF00133">
    <property type="entry name" value="tRNA-synt_1"/>
    <property type="match status" value="1"/>
</dbReference>
<feature type="short sequence motif" description="'HIGH' region" evidence="9">
    <location>
        <begin position="48"/>
        <end position="58"/>
    </location>
</feature>
<dbReference type="InterPro" id="IPR015413">
    <property type="entry name" value="Methionyl/Leucyl_tRNA_Synth"/>
</dbReference>
<reference evidence="17" key="3">
    <citation type="submission" date="2023-06" db="EMBL/GenBank/DDBJ databases">
        <title>Pangenomics reveal diversification of enzyme families and niche specialization in globally abundant SAR202 bacteria.</title>
        <authorList>
            <person name="Saw J.H.W."/>
        </authorList>
    </citation>
    <scope>NUCLEOTIDE SEQUENCE [LARGE SCALE GENOMIC DNA]</scope>
    <source>
        <strain evidence="17">JH1073</strain>
    </source>
</reference>
<evidence type="ECO:0000256" key="1">
    <source>
        <dbReference type="ARBA" id="ARBA00005594"/>
    </source>
</evidence>
<protein>
    <recommendedName>
        <fullName evidence="9">Leucine--tRNA ligase</fullName>
        <ecNumber evidence="9">6.1.1.4</ecNumber>
    </recommendedName>
    <alternativeName>
        <fullName evidence="9">Leucyl-tRNA synthetase</fullName>
        <shortName evidence="9">LeuRS</shortName>
    </alternativeName>
</protein>
<evidence type="ECO:0000256" key="7">
    <source>
        <dbReference type="ARBA" id="ARBA00023146"/>
    </source>
</evidence>
<dbReference type="GO" id="GO:0005829">
    <property type="term" value="C:cytosol"/>
    <property type="evidence" value="ECO:0007669"/>
    <property type="project" value="TreeGrafter"/>
</dbReference>
<evidence type="ECO:0000313" key="15">
    <source>
        <dbReference type="EMBL" id="MDG0866664.1"/>
    </source>
</evidence>
<dbReference type="InterPro" id="IPR002300">
    <property type="entry name" value="aa-tRNA-synth_Ia"/>
</dbReference>
<dbReference type="PRINTS" id="PR00985">
    <property type="entry name" value="TRNASYNTHLEU"/>
</dbReference>
<feature type="domain" description="Methionyl/Leucyl tRNA synthetase" evidence="13">
    <location>
        <begin position="45"/>
        <end position="186"/>
    </location>
</feature>
<evidence type="ECO:0000313" key="18">
    <source>
        <dbReference type="Proteomes" id="UP001321249"/>
    </source>
</evidence>
<dbReference type="FunFam" id="3.10.20.590:FF:000001">
    <property type="entry name" value="Leucine--tRNA ligase"/>
    <property type="match status" value="1"/>
</dbReference>
<dbReference type="NCBIfam" id="TIGR00396">
    <property type="entry name" value="leuS_bact"/>
    <property type="match status" value="1"/>
</dbReference>
<feature type="domain" description="Leucyl-tRNA synthetase editing" evidence="14">
    <location>
        <begin position="226"/>
        <end position="410"/>
    </location>
</feature>
<dbReference type="InterPro" id="IPR013155">
    <property type="entry name" value="M/V/L/I-tRNA-synth_anticd-bd"/>
</dbReference>
<comment type="similarity">
    <text evidence="1 9 10">Belongs to the class-I aminoacyl-tRNA synthetase family.</text>
</comment>
<comment type="caution">
    <text evidence="9">Lacks conserved residue(s) required for the propagation of feature annotation.</text>
</comment>
<evidence type="ECO:0000256" key="5">
    <source>
        <dbReference type="ARBA" id="ARBA00022840"/>
    </source>
</evidence>
<dbReference type="HAMAP" id="MF_00049_B">
    <property type="entry name" value="Leu_tRNA_synth_B"/>
    <property type="match status" value="1"/>
</dbReference>
<evidence type="ECO:0000259" key="13">
    <source>
        <dbReference type="Pfam" id="PF09334"/>
    </source>
</evidence>
<keyword evidence="5 9" id="KW-0067">ATP-binding</keyword>
<dbReference type="RefSeq" id="WP_434061944.1">
    <property type="nucleotide sequence ID" value="NZ_CP046146.1"/>
</dbReference>
<evidence type="ECO:0000259" key="14">
    <source>
        <dbReference type="Pfam" id="PF13603"/>
    </source>
</evidence>
<comment type="subcellular location">
    <subcellularLocation>
        <location evidence="9">Cytoplasm</location>
    </subcellularLocation>
</comment>
<evidence type="ECO:0000256" key="2">
    <source>
        <dbReference type="ARBA" id="ARBA00022490"/>
    </source>
</evidence>
<dbReference type="PANTHER" id="PTHR43740:SF2">
    <property type="entry name" value="LEUCINE--TRNA LIGASE, MITOCHONDRIAL"/>
    <property type="match status" value="1"/>
</dbReference>
<dbReference type="InterPro" id="IPR009008">
    <property type="entry name" value="Val/Leu/Ile-tRNA-synth_edit"/>
</dbReference>
<dbReference type="CDD" id="cd07958">
    <property type="entry name" value="Anticodon_Ia_Leu_BEm"/>
    <property type="match status" value="1"/>
</dbReference>
<dbReference type="EMBL" id="WMBE01000002">
    <property type="protein sequence ID" value="MDG0866664.1"/>
    <property type="molecule type" value="Genomic_DNA"/>
</dbReference>
<keyword evidence="7 9" id="KW-0030">Aminoacyl-tRNA synthetase</keyword>
<dbReference type="Gene3D" id="3.10.20.590">
    <property type="match status" value="1"/>
</dbReference>
<dbReference type="PANTHER" id="PTHR43740">
    <property type="entry name" value="LEUCYL-TRNA SYNTHETASE"/>
    <property type="match status" value="1"/>
</dbReference>
<dbReference type="Pfam" id="PF09334">
    <property type="entry name" value="tRNA-synt_1g"/>
    <property type="match status" value="1"/>
</dbReference>
<dbReference type="EMBL" id="CP046147">
    <property type="protein sequence ID" value="WFG40718.1"/>
    <property type="molecule type" value="Genomic_DNA"/>
</dbReference>
<dbReference type="SUPFAM" id="SSF50677">
    <property type="entry name" value="ValRS/IleRS/LeuRS editing domain"/>
    <property type="match status" value="1"/>
</dbReference>
<evidence type="ECO:0000256" key="8">
    <source>
        <dbReference type="ARBA" id="ARBA00047469"/>
    </source>
</evidence>
<evidence type="ECO:0000256" key="3">
    <source>
        <dbReference type="ARBA" id="ARBA00022598"/>
    </source>
</evidence>
<accession>A0AAJ6CTT2</accession>
<keyword evidence="17" id="KW-1185">Reference proteome</keyword>
<evidence type="ECO:0000313" key="16">
    <source>
        <dbReference type="EMBL" id="WFG40718.1"/>
    </source>
</evidence>
<organism evidence="16 17">
    <name type="scientific">Candidatus Lucifugimonas marina</name>
    <dbReference type="NCBI Taxonomy" id="3038979"/>
    <lineage>
        <taxon>Bacteria</taxon>
        <taxon>Bacillati</taxon>
        <taxon>Chloroflexota</taxon>
        <taxon>Dehalococcoidia</taxon>
        <taxon>SAR202 cluster</taxon>
        <taxon>Candidatus Lucifugimonadales</taxon>
        <taxon>Candidatus Lucifugimonadaceae</taxon>
        <taxon>Candidatus Lucifugimonas</taxon>
    </lineage>
</organism>
<feature type="domain" description="Methionyl/Valyl/Leucyl/Isoleucyl-tRNA synthetase anticodon-binding" evidence="12">
    <location>
        <begin position="661"/>
        <end position="779"/>
    </location>
</feature>
<gene>
    <name evidence="9" type="primary">leuS</name>
    <name evidence="15" type="ORF">GKO46_06185</name>
    <name evidence="16" type="ORF">GKO48_00180</name>
</gene>
<dbReference type="Proteomes" id="UP001219901">
    <property type="component" value="Chromosome"/>
</dbReference>
<reference evidence="16" key="2">
    <citation type="journal article" date="2023" name="Nat. Commun.">
        <title>Cultivation of marine bacteria of the SAR202 clade.</title>
        <authorList>
            <person name="Lim Y."/>
            <person name="Seo J.H."/>
            <person name="Giovannoni S.J."/>
            <person name="Kang I."/>
            <person name="Cho J.C."/>
        </authorList>
    </citation>
    <scope>NUCLEOTIDE SEQUENCE</scope>
    <source>
        <strain evidence="16">JH1073</strain>
    </source>
</reference>
<dbReference type="GO" id="GO:0002161">
    <property type="term" value="F:aminoacyl-tRNA deacylase activity"/>
    <property type="evidence" value="ECO:0007669"/>
    <property type="project" value="InterPro"/>
</dbReference>
<evidence type="ECO:0000256" key="4">
    <source>
        <dbReference type="ARBA" id="ARBA00022741"/>
    </source>
</evidence>